<dbReference type="RefSeq" id="WP_053603203.1">
    <property type="nucleotide sequence ID" value="NZ_CP012600.1"/>
</dbReference>
<dbReference type="InterPro" id="IPR029491">
    <property type="entry name" value="Helicase_HTH"/>
</dbReference>
<dbReference type="Pfam" id="PF14493">
    <property type="entry name" value="HTH_40"/>
    <property type="match status" value="1"/>
</dbReference>
<dbReference type="InterPro" id="IPR008308">
    <property type="entry name" value="YpbB-like"/>
</dbReference>
<organism evidence="2 3">
    <name type="scientific">Bacillus gobiensis</name>
    <dbReference type="NCBI Taxonomy" id="1441095"/>
    <lineage>
        <taxon>Bacteria</taxon>
        <taxon>Bacillati</taxon>
        <taxon>Bacillota</taxon>
        <taxon>Bacilli</taxon>
        <taxon>Bacillales</taxon>
        <taxon>Bacillaceae</taxon>
        <taxon>Bacillus</taxon>
    </lineage>
</organism>
<dbReference type="OrthoDB" id="2354672at2"/>
<name>A0A0M4G8C8_9BACI</name>
<evidence type="ECO:0000313" key="2">
    <source>
        <dbReference type="EMBL" id="ALC81445.1"/>
    </source>
</evidence>
<feature type="domain" description="Helicase Helix-turn-helix" evidence="1">
    <location>
        <begin position="257"/>
        <end position="344"/>
    </location>
</feature>
<reference evidence="3" key="1">
    <citation type="submission" date="2015-08" db="EMBL/GenBank/DDBJ databases">
        <title>Genome sequencing project for genomic taxonomy and phylogenomics of Bacillus-like bacteria.</title>
        <authorList>
            <person name="Liu B."/>
            <person name="Wang J."/>
            <person name="Zhu Y."/>
            <person name="Liu G."/>
            <person name="Chen Q."/>
            <person name="Chen Z."/>
            <person name="Lan J."/>
            <person name="Che J."/>
            <person name="Ge C."/>
            <person name="Shi H."/>
            <person name="Pan Z."/>
            <person name="Liu X."/>
        </authorList>
    </citation>
    <scope>NUCLEOTIDE SEQUENCE [LARGE SCALE GENOMIC DNA]</scope>
    <source>
        <strain evidence="3">FJAT-4402</strain>
    </source>
</reference>
<reference evidence="2 3" key="2">
    <citation type="journal article" date="2016" name="Int. J. Syst. Evol. Microbiol.">
        <title>Bacillus gobiensis sp. nov., isolated from a soil sample.</title>
        <authorList>
            <person name="Liu B."/>
            <person name="Liu G.H."/>
            <person name="Cetin S."/>
            <person name="Schumann P."/>
            <person name="Pan Z.Z."/>
            <person name="Chen Q.Q."/>
        </authorList>
    </citation>
    <scope>NUCLEOTIDE SEQUENCE [LARGE SCALE GENOMIC DNA]</scope>
    <source>
        <strain evidence="2 3">FJAT-4402</strain>
    </source>
</reference>
<proteinExistence type="predicted"/>
<accession>A0A0M4G8C8</accession>
<dbReference type="AlphaFoldDB" id="A0A0M4G8C8"/>
<evidence type="ECO:0000259" key="1">
    <source>
        <dbReference type="Pfam" id="PF14493"/>
    </source>
</evidence>
<evidence type="ECO:0000313" key="3">
    <source>
        <dbReference type="Proteomes" id="UP000067625"/>
    </source>
</evidence>
<dbReference type="PATRIC" id="fig|1441095.3.peg.1636"/>
<keyword evidence="3" id="KW-1185">Reference proteome</keyword>
<gene>
    <name evidence="2" type="ORF">AM592_07420</name>
</gene>
<dbReference type="Proteomes" id="UP000067625">
    <property type="component" value="Chromosome"/>
</dbReference>
<protein>
    <recommendedName>
        <fullName evidence="1">Helicase Helix-turn-helix domain-containing protein</fullName>
    </recommendedName>
</protein>
<sequence>MSVDYLDLLIMDCISAFQNERSGSAIYHLLKGKKSSQTIQDGKLFSLAKYRGLFPAISPIEFHERLLKLHRIDFIIHHEAVDSFSLTKEGIESVNTGFIKSPWPRFLHGAHYHQAARVFWSRLSLMIQVLSNYLNERRSYIPISSDHKIREWVKKHLKDQGRLDHFAEALYKELEEILLQQGEKEAEVFVYSLTSAHRVGWTHRQLANRFREDYWYIYALFWNVIHYIIQTSSKSETPILNEMLSEYSMRNFLTASSRKTLLMLKQGVTISEIAAARSLKTATIEDHVVEIAIHDPFFSIDPFLSKGELDIITTCAEKLRTNKLKRINESLNGKFSYFQIRLALTQKVNQNE</sequence>
<dbReference type="EMBL" id="CP012600">
    <property type="protein sequence ID" value="ALC81445.1"/>
    <property type="molecule type" value="Genomic_DNA"/>
</dbReference>
<dbReference type="STRING" id="1441095.AM592_07420"/>
<dbReference type="PIRSF" id="PIRSF021350">
    <property type="entry name" value="UCP021350"/>
    <property type="match status" value="1"/>
</dbReference>